<name>A0A317PMI5_9HYPH</name>
<proteinExistence type="predicted"/>
<sequence length="175" mass="18691">MDAQDIKAVAALYLARPPERLVLEGYRHWTHGLSQRSPDRVEALATLYDAALGPRDAGPVLSAFQDFICIAGLCARCPLRMMASGCVGLCRDEALILGIVSGLQHDDNEATAVCLRAIAHPARADQMAFSAGAYAFLLRGRGLTLMPIPTGALEGVLSPNRHPDAAEMRSGTTLH</sequence>
<keyword evidence="2" id="KW-1185">Reference proteome</keyword>
<accession>A0A317PMI5</accession>
<organism evidence="1 2">
    <name type="scientific">Hoeflea marina</name>
    <dbReference type="NCBI Taxonomy" id="274592"/>
    <lineage>
        <taxon>Bacteria</taxon>
        <taxon>Pseudomonadati</taxon>
        <taxon>Pseudomonadota</taxon>
        <taxon>Alphaproteobacteria</taxon>
        <taxon>Hyphomicrobiales</taxon>
        <taxon>Rhizobiaceae</taxon>
        <taxon>Hoeflea</taxon>
    </lineage>
</organism>
<protein>
    <submittedName>
        <fullName evidence="1">Uncharacterized protein</fullName>
    </submittedName>
</protein>
<dbReference type="Proteomes" id="UP000246352">
    <property type="component" value="Unassembled WGS sequence"/>
</dbReference>
<gene>
    <name evidence="1" type="ORF">DFR52_102631</name>
</gene>
<evidence type="ECO:0000313" key="2">
    <source>
        <dbReference type="Proteomes" id="UP000246352"/>
    </source>
</evidence>
<dbReference type="RefSeq" id="WP_110031711.1">
    <property type="nucleotide sequence ID" value="NZ_QGTR01000002.1"/>
</dbReference>
<dbReference type="AlphaFoldDB" id="A0A317PMI5"/>
<evidence type="ECO:0000313" key="1">
    <source>
        <dbReference type="EMBL" id="PWW01966.1"/>
    </source>
</evidence>
<comment type="caution">
    <text evidence="1">The sequence shown here is derived from an EMBL/GenBank/DDBJ whole genome shotgun (WGS) entry which is preliminary data.</text>
</comment>
<dbReference type="OrthoDB" id="7867040at2"/>
<reference evidence="1 2" key="1">
    <citation type="submission" date="2018-05" db="EMBL/GenBank/DDBJ databases">
        <title>Genomic Encyclopedia of Type Strains, Phase IV (KMG-IV): sequencing the most valuable type-strain genomes for metagenomic binning, comparative biology and taxonomic classification.</title>
        <authorList>
            <person name="Goeker M."/>
        </authorList>
    </citation>
    <scope>NUCLEOTIDE SEQUENCE [LARGE SCALE GENOMIC DNA]</scope>
    <source>
        <strain evidence="1 2">DSM 16791</strain>
    </source>
</reference>
<dbReference type="EMBL" id="QGTR01000002">
    <property type="protein sequence ID" value="PWW01966.1"/>
    <property type="molecule type" value="Genomic_DNA"/>
</dbReference>